<gene>
    <name evidence="2" type="ORF">H1R19_08210</name>
</gene>
<dbReference type="EMBL" id="CP059491">
    <property type="protein sequence ID" value="QMT03082.1"/>
    <property type="molecule type" value="Genomic_DNA"/>
</dbReference>
<accession>A0A7D7QHP7</accession>
<protein>
    <submittedName>
        <fullName evidence="2">Alpha/beta hydrolase</fullName>
    </submittedName>
</protein>
<dbReference type="Gene3D" id="3.40.50.1820">
    <property type="entry name" value="alpha/beta hydrolase"/>
    <property type="match status" value="1"/>
</dbReference>
<dbReference type="RefSeq" id="WP_219851169.1">
    <property type="nucleotide sequence ID" value="NZ_CP059491.1"/>
</dbReference>
<dbReference type="PANTHER" id="PTHR33428">
    <property type="entry name" value="CHLOROPHYLLASE-2, CHLOROPLASTIC"/>
    <property type="match status" value="1"/>
</dbReference>
<keyword evidence="2" id="KW-0378">Hydrolase</keyword>
<sequence>MPGKKRQKPSQSPAKLMKVLARRGPHRVLRGDLGIVGTPGEVFTPAAGERLPAIAFGHGWLVSRDRYRDFCQHLASWGIVVAVPAGQRGVLASDEAMAADLRSALSIVSRVPLGFGAITVDPRKVGFAGHGFGAAAAVIAASEGVLHGQPQPPVRGVVALFPAPTTSTLIPAARRVSAPGLIVSAIGELDTLDGNALPLAQAYGSDHTGSGDDTPAVVLRTPPGATARGLIEHRSIKSLIGGNGADKKTHTAARALTTGFLLHTLNDDPDYQAFADADTVLGKVPAVDLDDPPELQDKFAKLLGAKERKRRRAASPVPAGAPNIVVPQTLE</sequence>
<organism evidence="2 3">
    <name type="scientific">Gordonia jinghuaiqii</name>
    <dbReference type="NCBI Taxonomy" id="2758710"/>
    <lineage>
        <taxon>Bacteria</taxon>
        <taxon>Bacillati</taxon>
        <taxon>Actinomycetota</taxon>
        <taxon>Actinomycetes</taxon>
        <taxon>Mycobacteriales</taxon>
        <taxon>Gordoniaceae</taxon>
        <taxon>Gordonia</taxon>
    </lineage>
</organism>
<proteinExistence type="predicted"/>
<dbReference type="InterPro" id="IPR029058">
    <property type="entry name" value="AB_hydrolase_fold"/>
</dbReference>
<dbReference type="KEGG" id="gji:H1R19_08210"/>
<dbReference type="GO" id="GO:0016787">
    <property type="term" value="F:hydrolase activity"/>
    <property type="evidence" value="ECO:0007669"/>
    <property type="project" value="UniProtKB-KW"/>
</dbReference>
<keyword evidence="3" id="KW-1185">Reference proteome</keyword>
<name>A0A7D7QHP7_9ACTN</name>
<reference evidence="3" key="1">
    <citation type="submission" date="2020-07" db="EMBL/GenBank/DDBJ databases">
        <title>novel species isolated from the respiratory tract of Marmot.</title>
        <authorList>
            <person name="Zhang G."/>
        </authorList>
    </citation>
    <scope>NUCLEOTIDE SEQUENCE [LARGE SCALE GENOMIC DNA]</scope>
    <source>
        <strain evidence="3">686</strain>
    </source>
</reference>
<dbReference type="PANTHER" id="PTHR33428:SF14">
    <property type="entry name" value="CARBOXYLESTERASE TYPE B DOMAIN-CONTAINING PROTEIN"/>
    <property type="match status" value="1"/>
</dbReference>
<evidence type="ECO:0000256" key="1">
    <source>
        <dbReference type="SAM" id="MobiDB-lite"/>
    </source>
</evidence>
<evidence type="ECO:0000313" key="2">
    <source>
        <dbReference type="EMBL" id="QMT03082.1"/>
    </source>
</evidence>
<dbReference type="Pfam" id="PF03403">
    <property type="entry name" value="PAF-AH_p_II"/>
    <property type="match status" value="1"/>
</dbReference>
<evidence type="ECO:0000313" key="3">
    <source>
        <dbReference type="Proteomes" id="UP000515663"/>
    </source>
</evidence>
<dbReference type="SUPFAM" id="SSF53474">
    <property type="entry name" value="alpha/beta-Hydrolases"/>
    <property type="match status" value="1"/>
</dbReference>
<dbReference type="AlphaFoldDB" id="A0A7D7QHP7"/>
<feature type="region of interest" description="Disordered" evidence="1">
    <location>
        <begin position="306"/>
        <end position="331"/>
    </location>
</feature>
<dbReference type="Proteomes" id="UP000515663">
    <property type="component" value="Chromosome"/>
</dbReference>